<keyword evidence="5" id="KW-1185">Reference proteome</keyword>
<gene>
    <name evidence="4" type="ORF">SAMN05421823_11357</name>
</gene>
<feature type="signal peptide" evidence="2">
    <location>
        <begin position="1"/>
        <end position="20"/>
    </location>
</feature>
<dbReference type="EMBL" id="FNFO01000013">
    <property type="protein sequence ID" value="SDM41450.1"/>
    <property type="molecule type" value="Genomic_DNA"/>
</dbReference>
<reference evidence="4 5" key="1">
    <citation type="submission" date="2016-10" db="EMBL/GenBank/DDBJ databases">
        <authorList>
            <person name="de Groot N.N."/>
        </authorList>
    </citation>
    <scope>NUCLEOTIDE SEQUENCE [LARGE SCALE GENOMIC DNA]</scope>
    <source>
        <strain evidence="4 5">DSM 25186</strain>
    </source>
</reference>
<protein>
    <submittedName>
        <fullName evidence="4">Por secretion system C-terminal sorting domain-containing protein</fullName>
    </submittedName>
</protein>
<feature type="compositionally biased region" description="Low complexity" evidence="1">
    <location>
        <begin position="66"/>
        <end position="80"/>
    </location>
</feature>
<evidence type="ECO:0000313" key="4">
    <source>
        <dbReference type="EMBL" id="SDM41450.1"/>
    </source>
</evidence>
<dbReference type="RefSeq" id="WP_089687499.1">
    <property type="nucleotide sequence ID" value="NZ_FNFO01000013.1"/>
</dbReference>
<dbReference type="OrthoDB" id="863842at2"/>
<accession>A0A1G9T1C6</accession>
<name>A0A1G9T1C6_9BACT</name>
<dbReference type="Gene3D" id="2.40.128.720">
    <property type="match status" value="3"/>
</dbReference>
<dbReference type="Proteomes" id="UP000198510">
    <property type="component" value="Unassembled WGS sequence"/>
</dbReference>
<feature type="chain" id="PRO_5011523959" evidence="2">
    <location>
        <begin position="21"/>
        <end position="562"/>
    </location>
</feature>
<dbReference type="NCBIfam" id="TIGR04183">
    <property type="entry name" value="Por_Secre_tail"/>
    <property type="match status" value="1"/>
</dbReference>
<evidence type="ECO:0000259" key="3">
    <source>
        <dbReference type="Pfam" id="PF18962"/>
    </source>
</evidence>
<evidence type="ECO:0000256" key="2">
    <source>
        <dbReference type="SAM" id="SignalP"/>
    </source>
</evidence>
<dbReference type="STRING" id="1075417.SAMN05421823_11357"/>
<keyword evidence="2" id="KW-0732">Signal</keyword>
<sequence length="562" mass="65576">MYKLLPVILLALTIARPIVAQSRVQPLPPNGERSAASTLALLPESPHAKPILQKLQHPQETRRTPQRTQPTLPHTHSRPTHALAAAARTDSALTYSFYSSTDSVLSSKEIFAYDARGYLILDEFYNWDPYSEVWVAYYKYEYDYDDWGRLTLDAYYTGSGYDDQWIGYTRYEYTYTALGQTATETYSYWDGTAWAPNYRYDYTYNDAGQLTLLEYSFWDSYDSEWLDYAYYRWEYTTNALGQDTLETIYYSDYYSETPYSQYAYAYNDRGLVSVMTYASWDYFAGWMPQSKEEYAYNEAGALTLIVASLFDTMTSKWYYYYKDEITYDAWGYLTSWADYSWYTTTGEWIGQWKYEWVNAPTGQLLVQTFYYGWDYATTSFVPYSREVYTYQADGQIASYMVYAALSTDTPTTAHLPASPSSPVLRATSAADYQWVEQERYEYLYNPLGNLLYINYYYWDGYQWFLYSRTRYYYGTPTAAPSLLAADTWRLYPNPTRGQVSLTLPTGTHEARVRLFTLTGMLMQETTLQAHESQLLLHTVPAGIYLLELQTPQGRATRKLVVE</sequence>
<feature type="region of interest" description="Disordered" evidence="1">
    <location>
        <begin position="55"/>
        <end position="80"/>
    </location>
</feature>
<dbReference type="InterPro" id="IPR026444">
    <property type="entry name" value="Secre_tail"/>
</dbReference>
<dbReference type="Pfam" id="PF18962">
    <property type="entry name" value="Por_Secre_tail"/>
    <property type="match status" value="1"/>
</dbReference>
<organism evidence="4 5">
    <name type="scientific">Catalinimonas alkaloidigena</name>
    <dbReference type="NCBI Taxonomy" id="1075417"/>
    <lineage>
        <taxon>Bacteria</taxon>
        <taxon>Pseudomonadati</taxon>
        <taxon>Bacteroidota</taxon>
        <taxon>Cytophagia</taxon>
        <taxon>Cytophagales</taxon>
        <taxon>Catalimonadaceae</taxon>
        <taxon>Catalinimonas</taxon>
    </lineage>
</organism>
<evidence type="ECO:0000256" key="1">
    <source>
        <dbReference type="SAM" id="MobiDB-lite"/>
    </source>
</evidence>
<proteinExistence type="predicted"/>
<feature type="domain" description="Secretion system C-terminal sorting" evidence="3">
    <location>
        <begin position="490"/>
        <end position="561"/>
    </location>
</feature>
<evidence type="ECO:0000313" key="5">
    <source>
        <dbReference type="Proteomes" id="UP000198510"/>
    </source>
</evidence>
<dbReference type="AlphaFoldDB" id="A0A1G9T1C6"/>